<feature type="compositionally biased region" description="Basic and acidic residues" evidence="2">
    <location>
        <begin position="2676"/>
        <end position="2685"/>
    </location>
</feature>
<feature type="compositionally biased region" description="Polar residues" evidence="2">
    <location>
        <begin position="4820"/>
        <end position="4843"/>
    </location>
</feature>
<feature type="compositionally biased region" description="Polar residues" evidence="2">
    <location>
        <begin position="5055"/>
        <end position="5067"/>
    </location>
</feature>
<dbReference type="SMART" id="SM00240">
    <property type="entry name" value="FHA"/>
    <property type="match status" value="1"/>
</dbReference>
<feature type="compositionally biased region" description="Polar residues" evidence="2">
    <location>
        <begin position="4952"/>
        <end position="4975"/>
    </location>
</feature>
<dbReference type="Pfam" id="PF00498">
    <property type="entry name" value="FHA"/>
    <property type="match status" value="1"/>
</dbReference>
<name>A0A210Q2L2_MIZYE</name>
<organism evidence="4 5">
    <name type="scientific">Mizuhopecten yessoensis</name>
    <name type="common">Japanese scallop</name>
    <name type="synonym">Patinopecten yessoensis</name>
    <dbReference type="NCBI Taxonomy" id="6573"/>
    <lineage>
        <taxon>Eukaryota</taxon>
        <taxon>Metazoa</taxon>
        <taxon>Spiralia</taxon>
        <taxon>Lophotrochozoa</taxon>
        <taxon>Mollusca</taxon>
        <taxon>Bivalvia</taxon>
        <taxon>Autobranchia</taxon>
        <taxon>Pteriomorphia</taxon>
        <taxon>Pectinida</taxon>
        <taxon>Pectinoidea</taxon>
        <taxon>Pectinidae</taxon>
        <taxon>Mizuhopecten</taxon>
    </lineage>
</organism>
<feature type="region of interest" description="Disordered" evidence="2">
    <location>
        <begin position="198"/>
        <end position="345"/>
    </location>
</feature>
<feature type="compositionally biased region" description="Polar residues" evidence="2">
    <location>
        <begin position="2207"/>
        <end position="2217"/>
    </location>
</feature>
<feature type="region of interest" description="Disordered" evidence="2">
    <location>
        <begin position="2777"/>
        <end position="2856"/>
    </location>
</feature>
<proteinExistence type="predicted"/>
<feature type="compositionally biased region" description="Basic residues" evidence="2">
    <location>
        <begin position="3368"/>
        <end position="3379"/>
    </location>
</feature>
<feature type="compositionally biased region" description="Low complexity" evidence="2">
    <location>
        <begin position="2791"/>
        <end position="2804"/>
    </location>
</feature>
<reference evidence="4 5" key="1">
    <citation type="journal article" date="2017" name="Nat. Ecol. Evol.">
        <title>Scallop genome provides insights into evolution of bilaterian karyotype and development.</title>
        <authorList>
            <person name="Wang S."/>
            <person name="Zhang J."/>
            <person name="Jiao W."/>
            <person name="Li J."/>
            <person name="Xun X."/>
            <person name="Sun Y."/>
            <person name="Guo X."/>
            <person name="Huan P."/>
            <person name="Dong B."/>
            <person name="Zhang L."/>
            <person name="Hu X."/>
            <person name="Sun X."/>
            <person name="Wang J."/>
            <person name="Zhao C."/>
            <person name="Wang Y."/>
            <person name="Wang D."/>
            <person name="Huang X."/>
            <person name="Wang R."/>
            <person name="Lv J."/>
            <person name="Li Y."/>
            <person name="Zhang Z."/>
            <person name="Liu B."/>
            <person name="Lu W."/>
            <person name="Hui Y."/>
            <person name="Liang J."/>
            <person name="Zhou Z."/>
            <person name="Hou R."/>
            <person name="Li X."/>
            <person name="Liu Y."/>
            <person name="Li H."/>
            <person name="Ning X."/>
            <person name="Lin Y."/>
            <person name="Zhao L."/>
            <person name="Xing Q."/>
            <person name="Dou J."/>
            <person name="Li Y."/>
            <person name="Mao J."/>
            <person name="Guo H."/>
            <person name="Dou H."/>
            <person name="Li T."/>
            <person name="Mu C."/>
            <person name="Jiang W."/>
            <person name="Fu Q."/>
            <person name="Fu X."/>
            <person name="Miao Y."/>
            <person name="Liu J."/>
            <person name="Yu Q."/>
            <person name="Li R."/>
            <person name="Liao H."/>
            <person name="Li X."/>
            <person name="Kong Y."/>
            <person name="Jiang Z."/>
            <person name="Chourrout D."/>
            <person name="Li R."/>
            <person name="Bao Z."/>
        </authorList>
    </citation>
    <scope>NUCLEOTIDE SEQUENCE [LARGE SCALE GENOMIC DNA]</scope>
    <source>
        <strain evidence="4 5">PY_sf001</strain>
    </source>
</reference>
<dbReference type="SUPFAM" id="SSF52540">
    <property type="entry name" value="P-loop containing nucleoside triphosphate hydrolases"/>
    <property type="match status" value="2"/>
</dbReference>
<feature type="region of interest" description="Disordered" evidence="2">
    <location>
        <begin position="4952"/>
        <end position="4998"/>
    </location>
</feature>
<feature type="compositionally biased region" description="Polar residues" evidence="2">
    <location>
        <begin position="1751"/>
        <end position="1763"/>
    </location>
</feature>
<feature type="compositionally biased region" description="Basic and acidic residues" evidence="2">
    <location>
        <begin position="930"/>
        <end position="939"/>
    </location>
</feature>
<dbReference type="Pfam" id="PF00350">
    <property type="entry name" value="Dynamin_N"/>
    <property type="match status" value="1"/>
</dbReference>
<feature type="region of interest" description="Disordered" evidence="2">
    <location>
        <begin position="1751"/>
        <end position="1772"/>
    </location>
</feature>
<feature type="compositionally biased region" description="Polar residues" evidence="2">
    <location>
        <begin position="3403"/>
        <end position="3419"/>
    </location>
</feature>
<feature type="region of interest" description="Disordered" evidence="2">
    <location>
        <begin position="5196"/>
        <end position="5251"/>
    </location>
</feature>
<feature type="compositionally biased region" description="Polar residues" evidence="2">
    <location>
        <begin position="3548"/>
        <end position="3561"/>
    </location>
</feature>
<feature type="compositionally biased region" description="Polar residues" evidence="2">
    <location>
        <begin position="2844"/>
        <end position="2853"/>
    </location>
</feature>
<feature type="compositionally biased region" description="Basic and acidic residues" evidence="2">
    <location>
        <begin position="2225"/>
        <end position="2236"/>
    </location>
</feature>
<feature type="compositionally biased region" description="Acidic residues" evidence="2">
    <location>
        <begin position="3580"/>
        <end position="3589"/>
    </location>
</feature>
<evidence type="ECO:0000256" key="2">
    <source>
        <dbReference type="SAM" id="MobiDB-lite"/>
    </source>
</evidence>
<feature type="compositionally biased region" description="Basic and acidic residues" evidence="2">
    <location>
        <begin position="2963"/>
        <end position="2986"/>
    </location>
</feature>
<feature type="region of interest" description="Disordered" evidence="2">
    <location>
        <begin position="425"/>
        <end position="473"/>
    </location>
</feature>
<feature type="region of interest" description="Disordered" evidence="2">
    <location>
        <begin position="909"/>
        <end position="996"/>
    </location>
</feature>
<feature type="coiled-coil region" evidence="1">
    <location>
        <begin position="4227"/>
        <end position="4335"/>
    </location>
</feature>
<feature type="domain" description="FHA" evidence="3">
    <location>
        <begin position="40"/>
        <end position="96"/>
    </location>
</feature>
<feature type="region of interest" description="Disordered" evidence="2">
    <location>
        <begin position="3687"/>
        <end position="3792"/>
    </location>
</feature>
<feature type="compositionally biased region" description="Polar residues" evidence="2">
    <location>
        <begin position="3299"/>
        <end position="3308"/>
    </location>
</feature>
<sequence>MAGEGRFNRSGLPMFHLRRIGPPATKHGVADIMDFFEVTTMIGKSAQSHYVIDSASDMRRLYISRNHARVVTRTPSNDHKLFDDSMNGMFINNLKIVHSVVLSEGDRVTFGHPQGAKVPGGVRKLQPDSEYQFLFEKCNCAGQMIVSNRPSGSGCNFVVPEVPVHAGRSSSKKRDRNTTQTLTTEDVRKLKEEFQQQSCSPVLAAPSQPSSCTLAKSEDQSDCPSPLAEDNSTPSVSSNESQQNSNGDALHTNLAEDSSTVATEEIGTETSETTAAIVNPMDGPQNRDDAEDSSSVATSETNTETSSTTSFTTPSVSHKESLPNPDDALDACPAEDSSTAATEGMSTEISARAISISHMEDPQNHDDDAPQTCPAEGSYSVASEEMATETRATTEQKTVSELLVEQDEGDNTSSAEREIFLQQEEEQIDANPSDKDSGPCAECPRNSGNLSREDSLEPPVIDPGRNSVDSASLSKKDSFDLVVNLPNNDIPLCRETHTHICPSPFKTSTPKPKKTVLNRQVPMKNDTHVYQEKKSSQTSAMLENVAQAVPLEKVLQMDAAIQTSPLVPLVEELSYTDTQQRRQGSADPVQYEEEDPIMYHQEGNTGLEMCDHEPELEGDPDIKSCASQSTDSAECPTEIIVPDSIDYSGMFEDSDMDDDFSDDSISASVGDNLNETIEDLSKSRTEGNTKEVYMDTSDVANKTEHVPDDVNKTALVMNDLDETEPFSDELDKTEIVSNRNNEELLNKTYDMSCSDVEMEDEVQFDKTENVSESLVFTTEVDQTKNLTGSDCDLKVPQLDKTENISEDNVNDDDDIEKTVVEVNRSVTPDKDTSEIKEKDTDVLCEDGEVETDVINHTSTLSEQKNTDKAFKDEVADLEKQQLGMSTVEQDCSKSVDVVMEHIDDIDGKTKLNEGDEFEDPFAPIQPAELIKNETDKPSGDDVNPSEDDVNPSENNVNSSEDDVNLNEDVNPSEDDVNLNEDDVNPNEDDVNPSENNVNPYVADIDLDQKPYHNFKILKDMSKNMSSNQNNSDLCNIVVDTHVEHEDSTSTDHENHAIDRDTARTIIPMDMDTLNNDNSDRADLDKSERKTLNRSRVEVNQDDNSTSENIQQQEEPGDVTLYPGCTQMEMARDNLSNNFSIRADEVDGNVVLEIHEGNISCAVDTVKDDMFTPSQPVESLDPNSTEHAVTSMDQEERNGSIVLTEKSVAHAQIGNSDNQAVQEIKQLLISCDDSLQKVSGYENPSVVASSSKNPVVGDTDTETWEQQEATWSKVKSSEKDGDNKQCFIEDGNYIDAGKREDILDKETIECSMDLSPSATGSVSGLSTVPATAGSISGLSTVPATAESVSGLPTVRATAGSVSGLSTVRATAGSVSALSTVPATAGSVSGLPTVRATAGSVSGLPTVRATAGRVSGLSTVRATAGSVSGLSTVPHYASSSDHDYVSVKKLTQNSQGYFKVVSVQGCCDGSLVQQAEETDDEKSVNREQIQQSVCQTSTSDSEELKESCDIRKQYDVNVLSSNPDKNCLEEHQDMQAENVVSEPQTSVRNYLPPKILDDSPSEWNIEAKKNEMTSAEQILESSPADRSMKPETDGITPMEEVSECSPADESTKTEVDGTTPTEEIFEAFPTEGSMETGTGIVTLAEQKVESYPTDGNVQAKTDCMTPEEQILECSPTEGSVEAETDCMTPEEQILECSPTEGSVETETDCMTPEEHKGFQTDGNVHTDTECTTSSNHILGESLTDGSMEAITPEEQSLEGSRTGGSMETEVDSMTPKETVLELEAFPTDGIMEAKMDGTNHEEQILEGCPAEGSEETEADAMTTVEKILEASITDGSMETEVDDTIQTEKILSSNGIKEANTGIMVQAEPKMEDFLTDGNMQAKTDCMTPEKQIQDDSLTEGSVETKSDCITPTEHVLEGSPIGESMETESDGMTHTEETLVGFPGVERMKAERDGRNPSVQIQEGFMTKWRMEPKMDNITALEQELKNSPTKESVEAETDNESDICDVSKPCSAGSTSPISKNIWALQDFGKSISPLAKTTENSSGEEVFMSPASKRRRDRDDASDMISCLEDSMISVDNISDLQDVSMSTQEIKDIPPVFILDKQFLEENYDGEDQTNSSKSILMDNCDREDQKVTSSTLITGQVVTETSVSDTTQTKDHVEKLTTNEKCILQEKGSCELSTKNDLVNQESIVNVHENRDNMLKEMTSGRSSTDNDQFVANEGSGTEEKLSNKDKSADVTGMDIESTSEGNVKTENCVTSEGSCADSHQESSLEFSSLPQTDSYTSQFSESDLVCQWEVDNRKLNSASSIEGNTVGDPMDELCPADVYVCATADVTATVSTNGSAVISGVSTEVSAVVSEYVSAILSTDVPNVSAVVSTNRSAIVSTDLSAVVSTDTSAVVSEDVRVSEDVSTGATAGVKTHVEEAVQNVDTRSPEVTAKEEDLVDEAKEIQPSGQESLCPDTNKQCADVVMKKPCCESIETLEHDTQMDIKDSCSVKTIEETDQPLVKYYSSKLAPKKRKRTFSDSTSDDESNTGKKKRTAWYQNVKTTVSNFFNIRHKVLSTKKSACTKRKLKKENIAKIVKHFFSYKKKHAESQRISADRTDDSHTISVDAYSDTGNIEGEADMECQITSKERENIDNASVQNTCEHFSESSNCVSGTNSVLTSTESSEQISARPKDKESDTGCEELKEVSACLTDLAHKVESEEFKVLSPQSSQDESFKILDENVNEMMTDSDGLHDGLKHEEAPVVVDDCHIGNLCMSTEGSHIGATETLQASSADMEIESEEKIQSEASEPSNPENSSSHGGVDDHMSNDSDVSGQSQGFSPCLSSESRDEGSNHPENFDTQTTQTSVDDNKNMETDVQKYMEADACDITSNENILARCQEKDENRNIDFTLEKLSACSEGSDLSFADSQVENSESLLAPVEALAYSTNQTQACGDTEEDHASNDSDSESLLAPVPPEKMESSTECERKLTSASNQERRMSELSTNTENDDTHQYWDNHAGSTSDSDSLVASVVHTGLKSPVKAVGSYMKTESQTLAGKSLLSSIPMLDPEGKTYSLSDMDSSDISIITLRSSEELECWGGNDSTEDDVKGRSNVLDKKQNVGPKNKFTFIKDELVESPIPVSAEFGRDRQFMSKLSADKINSPEICGNNSELSPDYTPPDEITSDQMDSMVTVNNSEQNTEYTDVSSINYCPLPDFETDSSIEITASVVERVPLYVASSKTEIVISDSSDELPEVMFLREERKKTNVHVKFEFTDEVIVKQEIVSRGCDSTGSTTKDMDMGSKPVVQAGLDSPLQTQKTTSYLPGRVLNSPMSELSTNTPLSSLEDQPVDKKKNSPRKRTKKRSPVKCKVEMPEKKQNTPSKYKRRPRRKKNKSGNLKCCYDDIELITDSDSDDDGPSNSKFSSPMKSAQKRSMLNQIETRLVGLSPAQSSSKSNDLQDDLGIDLVDDLQVGHQNDTGRESSVQDIFNSEEFCEDSSLPPSSFSEEVFGTNKALDAAATEESSPSIEGDDLHTAIEGDDMHTAIEGDDLHTAIEKDKELESDNTTLIKDSKTSQAPADDSDEFSCQGDPTIGDCLEESMDDNDSVPSSISPPPQSPDDGDDDVIPNTCDEDDDMDMNIHVLPPPSPSEPLGDVTPSQCLSPVFPDVTKTFDIQARTGEGSVEGASKMFDSDEEFSIPVMDWGAFEDSDEKMNEESKSSMEDVDDHEIQDVEDNRNDDASPTISPGHNCRDHFSDSEETDNRSITTTPRPDDFTMPSTSTSFKRPALFNEDDGEMDEAPSPKRARTKCTSRMAFKKISPASKLKKAFDEDMLISTQCPLVTDMSESEFDNASRKLFSVKNTEGSAKKRKAKEFLVNVQAKLKKYKTKKKATPVQSESVSSSQETPGEIPVASSVQRRIHTEAEVSNGRIADYLTRCKDVISKLHLALNGPRLSTFPRVSQWRKDLSEVEDKTLLPKTTIAVVGDTGSGKSSLMNAVIDQHNTLPTSGMRACTAVVVEVLANTTSSNFEADITFLSHKEWFDELQLLISDLTTADGKLKKSVPDQDSEAGVAFLKVKAVYGKVDTMAALSRLTAVTRMLDNVKTIRATDPKFFRQLIDRYIETADPGAGGQFWPIVKQVTIRMPNCDACSSGAVLVDLPGVRDSNAARDQIARNYLKNCTVVWVVAAIHRAINNKTAKDMLGENFRRQLLMDGQYGSVAFICTKSDDIMPSEIMRNLNLHDACESSETEIQSLLEEKEEADRTIRNLKKEIRGIGKDIKELTSDIADMKETIEETTTALDGDVIDLDGEGADGMESLKELRLVVLEKEESLRTLQGEKADKEKGMDKATRQSLENDKKIELKRKEISAFCAKARNDYSKSQIKRDFKAGLREMKRKAGLTNEDDEMEDEDQDYNSDDDDEEIGQTAENLKVFCVSSMEYQKMKNLLTNDGPPNVFSSTEETQIPVLRRYIHELTSVRRQQHVDRLIRTLGQFVFDIQSYIMADGTTCKGTRRDAKSAVEENSKELQEKFEPVLARLSHEIEQTFFNSIETKMADGTASAMSSANDTASKWGAKQNKEVKADGGLHWKTYQCAVRRQGVYNSKTFGNIDFNEQLSEPMYRCISVCWDKVFSGLLWKALEDCKSLLLMTLTVFVRDLCDKLNNLEVPRNQTDRASTQLCHSTKDKLAEMLTNLKELVLSRQRDISRVITPTVKDNLDHIYNYCGGEAGSGMFMRMKQAMEEGVDYKRRSMFDQASHLLLQELEELKVEIVSHVRSVCVSLCLMLQAAFEPLWEAPSQTKLLKDILFESVTDAVLSVTGLHTDANLSLPVAPARDSSPDQDSPTPADQILSDSANQDPNVNVSFPGPSGLQVANTTPVGPQMYTMTYGMTQKLVTDAHGKAQHVSMETSKSAQVTDVLKHLKQEPGSTKLLSNTSVKKEREASSNFAEVSGPELRWLQNTLPNLDQYTENVSSVGQSNSGPIRMNSSDISQPQHGIQPVRSPRSGLSPRVSSTITQPQSGLFYRVSSAINHLAGSSQSGGTPRSGFSPRVSSAINHPAGSSQSVETLRSRLSPRVSSIITQSKEGTQSGLSSQILSSLAQSQSVKNPRYSDHSDTTQVVTAPPDRIVKRNSSTTTGVHQSADGTARRQGTMGLGDILYSTVTNHLTDMLVPSAQNCKSASTSQPANSVREQTVSAMNSLLQKGISITNLSGVATSGSALGASRSQGNQQTMPKAGNFSLQPGGCKNVQPQPGIKRGNIPPLSPRNSQNQQATNIPTAVQVGKNILSALSSSNACKTLVSIVNKRLVTQLQTKHQQSSSTSSSNSFSASPSTSDRSPTFTNCPPVTGTSSSNRGRLRLSLRKTSAPESPLNSCTRIKQEPVERDTGQQRRVRRANNSSLGLINLCDSSDSEN</sequence>
<comment type="caution">
    <text evidence="4">The sequence shown here is derived from an EMBL/GenBank/DDBJ whole genome shotgun (WGS) entry which is preliminary data.</text>
</comment>
<feature type="region of interest" description="Disordered" evidence="2">
    <location>
        <begin position="3459"/>
        <end position="3644"/>
    </location>
</feature>
<dbReference type="InterPro" id="IPR000253">
    <property type="entry name" value="FHA_dom"/>
</dbReference>
<gene>
    <name evidence="4" type="ORF">KP79_PYT13979</name>
</gene>
<feature type="compositionally biased region" description="Basic residues" evidence="2">
    <location>
        <begin position="3340"/>
        <end position="3352"/>
    </location>
</feature>
<dbReference type="Gene3D" id="3.40.50.300">
    <property type="entry name" value="P-loop containing nucleotide triphosphate hydrolases"/>
    <property type="match status" value="1"/>
</dbReference>
<dbReference type="InterPro" id="IPR056024">
    <property type="entry name" value="DUF7605"/>
</dbReference>
<feature type="compositionally biased region" description="Polar residues" evidence="2">
    <location>
        <begin position="3316"/>
        <end position="3331"/>
    </location>
</feature>
<protein>
    <submittedName>
        <fullName evidence="4">Nuclear GTPase SLIP-GC</fullName>
    </submittedName>
</protein>
<feature type="compositionally biased region" description="Polar residues" evidence="2">
    <location>
        <begin position="336"/>
        <end position="345"/>
    </location>
</feature>
<feature type="compositionally biased region" description="Polar residues" evidence="2">
    <location>
        <begin position="5345"/>
        <end position="5355"/>
    </location>
</feature>
<dbReference type="PROSITE" id="PS50006">
    <property type="entry name" value="FHA_DOMAIN"/>
    <property type="match status" value="1"/>
</dbReference>
<feature type="compositionally biased region" description="Low complexity" evidence="2">
    <location>
        <begin position="235"/>
        <end position="246"/>
    </location>
</feature>
<dbReference type="EMBL" id="NEDP02005186">
    <property type="protein sequence ID" value="OWF42981.1"/>
    <property type="molecule type" value="Genomic_DNA"/>
</dbReference>
<evidence type="ECO:0000259" key="3">
    <source>
        <dbReference type="PROSITE" id="PS50006"/>
    </source>
</evidence>
<dbReference type="Pfam" id="PF24564">
    <property type="entry name" value="DUF7605"/>
    <property type="match status" value="1"/>
</dbReference>
<feature type="compositionally biased region" description="Basic and acidic residues" evidence="2">
    <location>
        <begin position="1077"/>
        <end position="1098"/>
    </location>
</feature>
<feature type="compositionally biased region" description="Polar residues" evidence="2">
    <location>
        <begin position="2244"/>
        <end position="2261"/>
    </location>
</feature>
<feature type="compositionally biased region" description="Polar residues" evidence="2">
    <location>
        <begin position="3459"/>
        <end position="3473"/>
    </location>
</feature>
<evidence type="ECO:0000313" key="4">
    <source>
        <dbReference type="EMBL" id="OWF42981.1"/>
    </source>
</evidence>
<dbReference type="InterPro" id="IPR008984">
    <property type="entry name" value="SMAD_FHA_dom_sf"/>
</dbReference>
<dbReference type="Gene3D" id="2.60.200.20">
    <property type="match status" value="1"/>
</dbReference>
<feature type="compositionally biased region" description="Basic and acidic residues" evidence="2">
    <location>
        <begin position="5356"/>
        <end position="5367"/>
    </location>
</feature>
<feature type="region of interest" description="Disordered" evidence="2">
    <location>
        <begin position="2937"/>
        <end position="3006"/>
    </location>
</feature>
<feature type="compositionally biased region" description="Polar residues" evidence="2">
    <location>
        <begin position="5314"/>
        <end position="5328"/>
    </location>
</feature>
<feature type="compositionally biased region" description="Low complexity" evidence="2">
    <location>
        <begin position="5292"/>
        <end position="5313"/>
    </location>
</feature>
<feature type="region of interest" description="Disordered" evidence="2">
    <location>
        <begin position="3273"/>
        <end position="3382"/>
    </location>
</feature>
<feature type="compositionally biased region" description="Polar residues" evidence="2">
    <location>
        <begin position="5110"/>
        <end position="5123"/>
    </location>
</feature>
<feature type="compositionally biased region" description="Low complexity" evidence="2">
    <location>
        <begin position="293"/>
        <end position="316"/>
    </location>
</feature>
<feature type="region of interest" description="Disordered" evidence="2">
    <location>
        <begin position="2037"/>
        <end position="2062"/>
    </location>
</feature>
<feature type="compositionally biased region" description="Basic and acidic residues" evidence="2">
    <location>
        <begin position="3354"/>
        <end position="3363"/>
    </location>
</feature>
<feature type="region of interest" description="Disordered" evidence="2">
    <location>
        <begin position="5014"/>
        <end position="5129"/>
    </location>
</feature>
<feature type="region of interest" description="Disordered" evidence="2">
    <location>
        <begin position="2651"/>
        <end position="2685"/>
    </location>
</feature>
<feature type="region of interest" description="Disordered" evidence="2">
    <location>
        <begin position="4810"/>
        <end position="4856"/>
    </location>
</feature>
<feature type="region of interest" description="Disordered" evidence="2">
    <location>
        <begin position="5292"/>
        <end position="5375"/>
    </location>
</feature>
<feature type="compositionally biased region" description="Low complexity" evidence="2">
    <location>
        <begin position="5068"/>
        <end position="5084"/>
    </location>
</feature>
<feature type="compositionally biased region" description="Acidic residues" evidence="2">
    <location>
        <begin position="3603"/>
        <end position="3621"/>
    </location>
</feature>
<feature type="compositionally biased region" description="Basic and acidic residues" evidence="2">
    <location>
        <begin position="3695"/>
        <end position="3723"/>
    </location>
</feature>
<feature type="compositionally biased region" description="Polar residues" evidence="2">
    <location>
        <begin position="5030"/>
        <end position="5047"/>
    </location>
</feature>
<feature type="compositionally biased region" description="Low complexity" evidence="2">
    <location>
        <begin position="3876"/>
        <end position="3890"/>
    </location>
</feature>
<feature type="compositionally biased region" description="Acidic residues" evidence="2">
    <location>
        <begin position="959"/>
        <end position="991"/>
    </location>
</feature>
<dbReference type="OrthoDB" id="3598281at2759"/>
<evidence type="ECO:0000256" key="1">
    <source>
        <dbReference type="SAM" id="Coils"/>
    </source>
</evidence>
<feature type="compositionally biased region" description="Polar residues" evidence="2">
    <location>
        <begin position="1101"/>
        <end position="1113"/>
    </location>
</feature>
<dbReference type="Proteomes" id="UP000242188">
    <property type="component" value="Unassembled WGS sequence"/>
</dbReference>
<feature type="compositionally biased region" description="Acidic residues" evidence="2">
    <location>
        <begin position="4385"/>
        <end position="4404"/>
    </location>
</feature>
<keyword evidence="1" id="KW-0175">Coiled coil</keyword>
<dbReference type="InterPro" id="IPR027417">
    <property type="entry name" value="P-loop_NTPase"/>
</dbReference>
<feature type="compositionally biased region" description="Basic and acidic residues" evidence="2">
    <location>
        <begin position="2832"/>
        <end position="2843"/>
    </location>
</feature>
<feature type="region of interest" description="Disordered" evidence="2">
    <location>
        <begin position="3394"/>
        <end position="3419"/>
    </location>
</feature>
<feature type="compositionally biased region" description="Basic and acidic residues" evidence="2">
    <location>
        <begin position="3515"/>
        <end position="3546"/>
    </location>
</feature>
<feature type="region of interest" description="Disordered" evidence="2">
    <location>
        <begin position="1475"/>
        <end position="1496"/>
    </location>
</feature>
<feature type="region of interest" description="Disordered" evidence="2">
    <location>
        <begin position="1570"/>
        <end position="1618"/>
    </location>
</feature>
<dbReference type="SUPFAM" id="SSF49879">
    <property type="entry name" value="SMAD/FHA domain"/>
    <property type="match status" value="1"/>
</dbReference>
<dbReference type="InterPro" id="IPR045063">
    <property type="entry name" value="Dynamin_N"/>
</dbReference>
<feature type="compositionally biased region" description="Low complexity" evidence="2">
    <location>
        <begin position="262"/>
        <end position="276"/>
    </location>
</feature>
<dbReference type="PANTHER" id="PTHR36681">
    <property type="entry name" value="NUCLEAR GTPASE, GERMINAL CENTER-ASSOCIATED, TANDEM DUPLICATE 3"/>
    <property type="match status" value="1"/>
</dbReference>
<evidence type="ECO:0000313" key="5">
    <source>
        <dbReference type="Proteomes" id="UP000242188"/>
    </source>
</evidence>
<feature type="compositionally biased region" description="Polar residues" evidence="2">
    <location>
        <begin position="2651"/>
        <end position="2673"/>
    </location>
</feature>
<feature type="compositionally biased region" description="Polar residues" evidence="2">
    <location>
        <begin position="2815"/>
        <end position="2831"/>
    </location>
</feature>
<feature type="region of interest" description="Disordered" evidence="2">
    <location>
        <begin position="4380"/>
        <end position="4404"/>
    </location>
</feature>
<feature type="region of interest" description="Disordered" evidence="2">
    <location>
        <begin position="2204"/>
        <end position="2277"/>
    </location>
</feature>
<feature type="compositionally biased region" description="Basic and acidic residues" evidence="2">
    <location>
        <begin position="3733"/>
        <end position="3746"/>
    </location>
</feature>
<feature type="compositionally biased region" description="Polar residues" evidence="2">
    <location>
        <begin position="1484"/>
        <end position="1496"/>
    </location>
</feature>
<accession>A0A210Q2L2</accession>
<keyword evidence="5" id="KW-1185">Reference proteome</keyword>
<feature type="compositionally biased region" description="Polar residues" evidence="2">
    <location>
        <begin position="5196"/>
        <end position="5212"/>
    </location>
</feature>
<dbReference type="PANTHER" id="PTHR36681:SF3">
    <property type="entry name" value="NUCLEAR GTPASE, GERMINAL CENTER-ASSOCIATED, TANDEM DUPLICATE 3"/>
    <property type="match status" value="1"/>
</dbReference>
<feature type="region of interest" description="Disordered" evidence="2">
    <location>
        <begin position="3873"/>
        <end position="3895"/>
    </location>
</feature>
<feature type="region of interest" description="Disordered" evidence="2">
    <location>
        <begin position="1069"/>
        <end position="1117"/>
    </location>
</feature>